<dbReference type="EMBL" id="BAAABY010000009">
    <property type="protein sequence ID" value="GAA0449385.1"/>
    <property type="molecule type" value="Genomic_DNA"/>
</dbReference>
<dbReference type="Pfam" id="PF04978">
    <property type="entry name" value="MST"/>
    <property type="match status" value="1"/>
</dbReference>
<reference evidence="2" key="1">
    <citation type="journal article" date="2019" name="Int. J. Syst. Evol. Microbiol.">
        <title>The Global Catalogue of Microorganisms (GCM) 10K type strain sequencing project: providing services to taxonomists for standard genome sequencing and annotation.</title>
        <authorList>
            <consortium name="The Broad Institute Genomics Platform"/>
            <consortium name="The Broad Institute Genome Sequencing Center for Infectious Disease"/>
            <person name="Wu L."/>
            <person name="Ma J."/>
        </authorList>
    </citation>
    <scope>NUCLEOTIDE SEQUENCE [LARGE SCALE GENOMIC DNA]</scope>
    <source>
        <strain evidence="2">JCM 4805</strain>
    </source>
</reference>
<protein>
    <submittedName>
        <fullName evidence="1">Uncharacterized protein</fullName>
    </submittedName>
</protein>
<name>A0ABP3JCL5_9ACTN</name>
<comment type="caution">
    <text evidence="1">The sequence shown here is derived from an EMBL/GenBank/DDBJ whole genome shotgun (WGS) entry which is preliminary data.</text>
</comment>
<gene>
    <name evidence="1" type="ORF">GCM10010361_11770</name>
</gene>
<dbReference type="Proteomes" id="UP001500909">
    <property type="component" value="Unassembled WGS sequence"/>
</dbReference>
<evidence type="ECO:0000313" key="2">
    <source>
        <dbReference type="Proteomes" id="UP001500909"/>
    </source>
</evidence>
<organism evidence="1 2">
    <name type="scientific">Streptomyces olivaceiscleroticus</name>
    <dbReference type="NCBI Taxonomy" id="68245"/>
    <lineage>
        <taxon>Bacteria</taxon>
        <taxon>Bacillati</taxon>
        <taxon>Actinomycetota</taxon>
        <taxon>Actinomycetes</taxon>
        <taxon>Kitasatosporales</taxon>
        <taxon>Streptomycetaceae</taxon>
        <taxon>Streptomyces</taxon>
    </lineage>
</organism>
<dbReference type="InterPro" id="IPR007061">
    <property type="entry name" value="MST-like"/>
</dbReference>
<keyword evidence="2" id="KW-1185">Reference proteome</keyword>
<sequence>MNFILKGPSAMPDFTALAKSDWAHWARRADNFRLLPGETLAGVLAEYAEVARRTDALVAALPDLDAAWPLPSAPWFEPNAQWSARGC</sequence>
<dbReference type="InterPro" id="IPR034660">
    <property type="entry name" value="DinB/YfiT-like"/>
</dbReference>
<evidence type="ECO:0000313" key="1">
    <source>
        <dbReference type="EMBL" id="GAA0449385.1"/>
    </source>
</evidence>
<accession>A0ABP3JCL5</accession>
<proteinExistence type="predicted"/>
<dbReference type="SUPFAM" id="SSF109854">
    <property type="entry name" value="DinB/YfiT-like putative metalloenzymes"/>
    <property type="match status" value="1"/>
</dbReference>